<gene>
    <name evidence="2" type="ORF">GH984_01375</name>
</gene>
<dbReference type="RefSeq" id="WP_153718416.1">
    <property type="nucleotide sequence ID" value="NZ_WJPP01000001.1"/>
</dbReference>
<dbReference type="CDD" id="cd02440">
    <property type="entry name" value="AdoMet_MTases"/>
    <property type="match status" value="1"/>
</dbReference>
<dbReference type="InterPro" id="IPR013217">
    <property type="entry name" value="Methyltransf_12"/>
</dbReference>
<dbReference type="Pfam" id="PF08242">
    <property type="entry name" value="Methyltransf_12"/>
    <property type="match status" value="1"/>
</dbReference>
<proteinExistence type="predicted"/>
<reference evidence="2 3" key="1">
    <citation type="submission" date="2019-11" db="EMBL/GenBank/DDBJ databases">
        <authorList>
            <person name="Zhang X.Y."/>
        </authorList>
    </citation>
    <scope>NUCLEOTIDE SEQUENCE [LARGE SCALE GENOMIC DNA]</scope>
    <source>
        <strain evidence="2 3">C176</strain>
    </source>
</reference>
<evidence type="ECO:0000259" key="1">
    <source>
        <dbReference type="Pfam" id="PF08242"/>
    </source>
</evidence>
<comment type="caution">
    <text evidence="2">The sequence shown here is derived from an EMBL/GenBank/DDBJ whole genome shotgun (WGS) entry which is preliminary data.</text>
</comment>
<dbReference type="AlphaFoldDB" id="A0A6N7QMV0"/>
<dbReference type="Proteomes" id="UP000433788">
    <property type="component" value="Unassembled WGS sequence"/>
</dbReference>
<keyword evidence="2" id="KW-0489">Methyltransferase</keyword>
<dbReference type="GO" id="GO:0008168">
    <property type="term" value="F:methyltransferase activity"/>
    <property type="evidence" value="ECO:0007669"/>
    <property type="project" value="UniProtKB-KW"/>
</dbReference>
<dbReference type="EMBL" id="WJPP01000001">
    <property type="protein sequence ID" value="MRH77362.1"/>
    <property type="molecule type" value="Genomic_DNA"/>
</dbReference>
<dbReference type="Gene3D" id="3.40.50.150">
    <property type="entry name" value="Vaccinia Virus protein VP39"/>
    <property type="match status" value="1"/>
</dbReference>
<dbReference type="InterPro" id="IPR029063">
    <property type="entry name" value="SAM-dependent_MTases_sf"/>
</dbReference>
<organism evidence="2 3">
    <name type="scientific">Spiribacter salilacus</name>
    <dbReference type="NCBI Taxonomy" id="2664894"/>
    <lineage>
        <taxon>Bacteria</taxon>
        <taxon>Pseudomonadati</taxon>
        <taxon>Pseudomonadota</taxon>
        <taxon>Gammaproteobacteria</taxon>
        <taxon>Chromatiales</taxon>
        <taxon>Ectothiorhodospiraceae</taxon>
        <taxon>Spiribacter</taxon>
    </lineage>
</organism>
<sequence>MNEQWKFFQGFLRQPGQVGSIIPSSKALEQHIVRQIDPASADTLVELGPGTGGTTRAVLNAMGPRARLLAIDIDPQFIRHLEAIGDPRLIPCTGTAADLKALLSQYNLEAPDVVFSGIPFSTMDDQVGQQIIEDVWASLKPGGRFVAYQFRNAVKQIGSQILGQPSVEWQWFNIPPMRFYRWDKPKR</sequence>
<protein>
    <submittedName>
        <fullName evidence="2">Methyltransferase domain-containing protein</fullName>
    </submittedName>
</protein>
<keyword evidence="3" id="KW-1185">Reference proteome</keyword>
<evidence type="ECO:0000313" key="3">
    <source>
        <dbReference type="Proteomes" id="UP000433788"/>
    </source>
</evidence>
<dbReference type="GO" id="GO:0032259">
    <property type="term" value="P:methylation"/>
    <property type="evidence" value="ECO:0007669"/>
    <property type="project" value="UniProtKB-KW"/>
</dbReference>
<dbReference type="SUPFAM" id="SSF53335">
    <property type="entry name" value="S-adenosyl-L-methionine-dependent methyltransferases"/>
    <property type="match status" value="1"/>
</dbReference>
<evidence type="ECO:0000313" key="2">
    <source>
        <dbReference type="EMBL" id="MRH77362.1"/>
    </source>
</evidence>
<keyword evidence="2" id="KW-0808">Transferase</keyword>
<feature type="domain" description="Methyltransferase type 12" evidence="1">
    <location>
        <begin position="45"/>
        <end position="145"/>
    </location>
</feature>
<name>A0A6N7QMV0_9GAMM</name>
<accession>A0A6N7QMV0</accession>